<dbReference type="STRING" id="796925.A0A137PEZ1"/>
<sequence length="1089" mass="122780">MTDNYFEDEEPIYRCPTNKSIISQILMNEDSSAPEAKLSDIEGVSEINVSNPNLSIEQSQAIIQKSPNFKAITSVQLSKLFDLSHDTKDLKLIQQFSCWWMSTVLLKGIMYLTNDYILFHGKVPKEKNEVIKSGFLNKRNTAAYYTTYWFVLTEHSLCYYEDSTDLYYPYHIIDLKNINIIRKSQVRKNGFTLITNDEQKFMLQADTQLLLNEWVTAIQRAIFKINNKSQVKIVVPIQYMVDIEINPAFNFADSVRIKSVENSFAVDEHYFIFFDQGDDAVALIKNTYEEYCNLHPEVNRQNLSSSAGSDEFNPESPYASQSSNHLQNNDATTISLPNSPQYPTSDHGSIGSNGSPKSFSFPPFKPSGDSHHRHAQSLPSNLIVPGSTEFCEPQESTEPKQEKTKKRLSWLKLPDVIEDTIKSVSPPKFPISSSSILRPSSPNPESKDSTFYEDFVLPEGERLQSSFGCLLLKVIPRWGRCYVTQNYFCFQCKLTGVGIKTIVPLTDIIQIQSQPGIRVLSYALEISTKNSHQFFLEFRKNLQSLNNEPSLGSDSDENDKLSYSMGSLDLTKLTTAMYSEQDETDLYRPDLTELPIVSNKSMSHKHPSPGPMHITCLTIGTRGDVQPYIALCKGLKKHGHKCRIATHEEYREWVEGHDIEFKPVAGDPSDLMKLCVDHGMFSIAFIKEGLTTFKGWIEELLETAWEACQGTDLIIESPSAMAGIHIAEKLDIPYFGSFPFPWTRTKNFPHPFAVAGRRMGGSYNVMTYMVIEQVLWTGTSSQINKWRKNTLELPAISIDQLEPQKVPYLYSFSPSIVPPPSDWHDWIHPCGYWFLDQPDHNWEPPQDLVDFIKGGEKPPVYIGFGSIVVQDPDHLTQTIIDAVVESGCRAILSEGWSARGKEDRKAFEFPSCIYPLKSVPHDWLFPQVSAVVHHGGAGTTAAGLRAGVPTIIHPYFGDQYFWAQQVQNSGCGIYLKKLTVEKLSKALVTATSDPKMIEKAGLIGRQIRSEDGVEKAVNFIYRDIDAARKRLDRYKQLSKQSKVIPSIIPGLLSPISAESQDKQGLPISILSDGEESGWCLVDSNAQVQN</sequence>
<evidence type="ECO:0000259" key="9">
    <source>
        <dbReference type="PROSITE" id="PS50003"/>
    </source>
</evidence>
<dbReference type="PROSITE" id="PS50003">
    <property type="entry name" value="PH_DOMAIN"/>
    <property type="match status" value="1"/>
</dbReference>
<comment type="catalytic activity">
    <reaction evidence="7">
        <text>a sterol + UDP-alpha-D-glucose = a sterol 3-beta-D-glucoside + UDP + H(+)</text>
        <dbReference type="Rhea" id="RHEA:22724"/>
        <dbReference type="ChEBI" id="CHEBI:15378"/>
        <dbReference type="ChEBI" id="CHEBI:15889"/>
        <dbReference type="ChEBI" id="CHEBI:37424"/>
        <dbReference type="ChEBI" id="CHEBI:58223"/>
        <dbReference type="ChEBI" id="CHEBI:58885"/>
        <dbReference type="EC" id="2.4.1.173"/>
    </reaction>
    <physiologicalReaction direction="left-to-right" evidence="7">
        <dbReference type="Rhea" id="RHEA:22725"/>
    </physiologicalReaction>
</comment>
<evidence type="ECO:0000256" key="5">
    <source>
        <dbReference type="ARBA" id="ARBA00029843"/>
    </source>
</evidence>
<organism evidence="10 11">
    <name type="scientific">Conidiobolus coronatus (strain ATCC 28846 / CBS 209.66 / NRRL 28638)</name>
    <name type="common">Delacroixia coronata</name>
    <dbReference type="NCBI Taxonomy" id="796925"/>
    <lineage>
        <taxon>Eukaryota</taxon>
        <taxon>Fungi</taxon>
        <taxon>Fungi incertae sedis</taxon>
        <taxon>Zoopagomycota</taxon>
        <taxon>Entomophthoromycotina</taxon>
        <taxon>Entomophthoromycetes</taxon>
        <taxon>Entomophthorales</taxon>
        <taxon>Ancylistaceae</taxon>
        <taxon>Conidiobolus</taxon>
    </lineage>
</organism>
<dbReference type="OMA" id="SAMAGFH"/>
<dbReference type="SUPFAM" id="SSF50729">
    <property type="entry name" value="PH domain-like"/>
    <property type="match status" value="1"/>
</dbReference>
<comment type="catalytic activity">
    <reaction evidence="6">
        <text>ergosterol + UDP-alpha-D-glucose = ergosteryl 3-beta-D-glucoside + UDP + H(+)</text>
        <dbReference type="Rhea" id="RHEA:61836"/>
        <dbReference type="ChEBI" id="CHEBI:15378"/>
        <dbReference type="ChEBI" id="CHEBI:16933"/>
        <dbReference type="ChEBI" id="CHEBI:52973"/>
        <dbReference type="ChEBI" id="CHEBI:58223"/>
        <dbReference type="ChEBI" id="CHEBI:58885"/>
    </reaction>
    <physiologicalReaction direction="left-to-right" evidence="6">
        <dbReference type="Rhea" id="RHEA:61837"/>
    </physiologicalReaction>
</comment>
<dbReference type="FunFam" id="3.40.50.2000:FF:000029">
    <property type="entry name" value="Sterol 3-beta-glucosyltransferase"/>
    <property type="match status" value="1"/>
</dbReference>
<evidence type="ECO:0000256" key="4">
    <source>
        <dbReference type="ARBA" id="ARBA00022679"/>
    </source>
</evidence>
<comment type="similarity">
    <text evidence="1">Belongs to the glycosyltransferase 28 family.</text>
</comment>
<dbReference type="InterPro" id="IPR010610">
    <property type="entry name" value="EryCIII-like_C"/>
</dbReference>
<dbReference type="Gene3D" id="3.40.50.2000">
    <property type="entry name" value="Glycogen Phosphorylase B"/>
    <property type="match status" value="2"/>
</dbReference>
<dbReference type="GO" id="GO:0016125">
    <property type="term" value="P:sterol metabolic process"/>
    <property type="evidence" value="ECO:0007669"/>
    <property type="project" value="TreeGrafter"/>
</dbReference>
<feature type="region of interest" description="Disordered" evidence="8">
    <location>
        <begin position="302"/>
        <end position="405"/>
    </location>
</feature>
<evidence type="ECO:0000256" key="1">
    <source>
        <dbReference type="ARBA" id="ARBA00006962"/>
    </source>
</evidence>
<protein>
    <recommendedName>
        <fullName evidence="2">sterol 3beta-glucosyltransferase</fullName>
        <ecNumber evidence="2">2.4.1.173</ecNumber>
    </recommendedName>
    <alternativeName>
        <fullName evidence="5">Autophagy-related protein 26</fullName>
    </alternativeName>
</protein>
<feature type="domain" description="PH" evidence="9">
    <location>
        <begin position="129"/>
        <end position="223"/>
    </location>
</feature>
<dbReference type="InterPro" id="IPR050426">
    <property type="entry name" value="Glycosyltransferase_28"/>
</dbReference>
<dbReference type="AlphaFoldDB" id="A0A137PEZ1"/>
<dbReference type="Pfam" id="PF02893">
    <property type="entry name" value="GRAM"/>
    <property type="match status" value="1"/>
</dbReference>
<dbReference type="Pfam" id="PF00169">
    <property type="entry name" value="PH"/>
    <property type="match status" value="1"/>
</dbReference>
<evidence type="ECO:0000313" key="11">
    <source>
        <dbReference type="Proteomes" id="UP000070444"/>
    </source>
</evidence>
<dbReference type="InterPro" id="IPR011993">
    <property type="entry name" value="PH-like_dom_sf"/>
</dbReference>
<evidence type="ECO:0000313" key="10">
    <source>
        <dbReference type="EMBL" id="KXN73547.1"/>
    </source>
</evidence>
<evidence type="ECO:0000256" key="3">
    <source>
        <dbReference type="ARBA" id="ARBA00022676"/>
    </source>
</evidence>
<dbReference type="SUPFAM" id="SSF53756">
    <property type="entry name" value="UDP-Glycosyltransferase/glycogen phosphorylase"/>
    <property type="match status" value="1"/>
</dbReference>
<dbReference type="Gene3D" id="2.30.29.30">
    <property type="entry name" value="Pleckstrin-homology domain (PH domain)/Phosphotyrosine-binding domain (PTB)"/>
    <property type="match status" value="3"/>
</dbReference>
<dbReference type="InterPro" id="IPR004182">
    <property type="entry name" value="GRAM"/>
</dbReference>
<dbReference type="InterPro" id="IPR002213">
    <property type="entry name" value="UDP_glucos_trans"/>
</dbReference>
<evidence type="ECO:0000256" key="6">
    <source>
        <dbReference type="ARBA" id="ARBA00047886"/>
    </source>
</evidence>
<evidence type="ECO:0000256" key="2">
    <source>
        <dbReference type="ARBA" id="ARBA00012650"/>
    </source>
</evidence>
<dbReference type="CDD" id="cd03784">
    <property type="entry name" value="GT1_Gtf-like"/>
    <property type="match status" value="1"/>
</dbReference>
<dbReference type="SMART" id="SM00568">
    <property type="entry name" value="GRAM"/>
    <property type="match status" value="2"/>
</dbReference>
<dbReference type="InterPro" id="IPR001849">
    <property type="entry name" value="PH_domain"/>
</dbReference>
<keyword evidence="4 10" id="KW-0808">Transferase</keyword>
<evidence type="ECO:0000256" key="7">
    <source>
        <dbReference type="ARBA" id="ARBA00049453"/>
    </source>
</evidence>
<dbReference type="PANTHER" id="PTHR48050">
    <property type="entry name" value="STEROL 3-BETA-GLUCOSYLTRANSFERASE"/>
    <property type="match status" value="1"/>
</dbReference>
<dbReference type="Pfam" id="PF06722">
    <property type="entry name" value="EryCIII-like_C"/>
    <property type="match status" value="1"/>
</dbReference>
<dbReference type="OrthoDB" id="10261837at2759"/>
<dbReference type="InterPro" id="IPR004276">
    <property type="entry name" value="GlycoTrans_28_N"/>
</dbReference>
<dbReference type="GO" id="GO:0016906">
    <property type="term" value="F:sterol 3-beta-glucosyltransferase activity"/>
    <property type="evidence" value="ECO:0007669"/>
    <property type="project" value="UniProtKB-EC"/>
</dbReference>
<proteinExistence type="inferred from homology"/>
<keyword evidence="3" id="KW-0328">Glycosyltransferase</keyword>
<dbReference type="Pfam" id="PF03033">
    <property type="entry name" value="Glyco_transf_28"/>
    <property type="match status" value="1"/>
</dbReference>
<accession>A0A137PEZ1</accession>
<dbReference type="SMART" id="SM00233">
    <property type="entry name" value="PH"/>
    <property type="match status" value="1"/>
</dbReference>
<dbReference type="EC" id="2.4.1.173" evidence="2"/>
<keyword evidence="11" id="KW-1185">Reference proteome</keyword>
<dbReference type="GO" id="GO:0005975">
    <property type="term" value="P:carbohydrate metabolic process"/>
    <property type="evidence" value="ECO:0007669"/>
    <property type="project" value="InterPro"/>
</dbReference>
<dbReference type="PANTHER" id="PTHR48050:SF25">
    <property type="entry name" value="STEROL 3-BETA-GLUCOSYLTRANSFERASE"/>
    <property type="match status" value="1"/>
</dbReference>
<dbReference type="Proteomes" id="UP000070444">
    <property type="component" value="Unassembled WGS sequence"/>
</dbReference>
<gene>
    <name evidence="10" type="ORF">CONCODRAFT_83444</name>
</gene>
<reference evidence="10 11" key="1">
    <citation type="journal article" date="2015" name="Genome Biol. Evol.">
        <title>Phylogenomic analyses indicate that early fungi evolved digesting cell walls of algal ancestors of land plants.</title>
        <authorList>
            <person name="Chang Y."/>
            <person name="Wang S."/>
            <person name="Sekimoto S."/>
            <person name="Aerts A.L."/>
            <person name="Choi C."/>
            <person name="Clum A."/>
            <person name="LaButti K.M."/>
            <person name="Lindquist E.A."/>
            <person name="Yee Ngan C."/>
            <person name="Ohm R.A."/>
            <person name="Salamov A.A."/>
            <person name="Grigoriev I.V."/>
            <person name="Spatafora J.W."/>
            <person name="Berbee M.L."/>
        </authorList>
    </citation>
    <scope>NUCLEOTIDE SEQUENCE [LARGE SCALE GENOMIC DNA]</scope>
    <source>
        <strain evidence="10 11">NRRL 28638</strain>
    </source>
</reference>
<dbReference type="FunFam" id="3.40.50.2000:FF:000009">
    <property type="entry name" value="Sterol 3-beta-glucosyltransferase UGT80A2"/>
    <property type="match status" value="1"/>
</dbReference>
<name>A0A137PEZ1_CONC2</name>
<evidence type="ECO:0000256" key="8">
    <source>
        <dbReference type="SAM" id="MobiDB-lite"/>
    </source>
</evidence>
<dbReference type="EMBL" id="KQ964435">
    <property type="protein sequence ID" value="KXN73547.1"/>
    <property type="molecule type" value="Genomic_DNA"/>
</dbReference>
<feature type="compositionally biased region" description="Polar residues" evidence="8">
    <location>
        <begin position="318"/>
        <end position="354"/>
    </location>
</feature>